<dbReference type="InterPro" id="IPR039719">
    <property type="entry name" value="FBXO28"/>
</dbReference>
<keyword evidence="1" id="KW-1133">Transmembrane helix</keyword>
<dbReference type="PANTHER" id="PTHR13252:SF9">
    <property type="entry name" value="F-BOX ONLY PROTEIN 28"/>
    <property type="match status" value="1"/>
</dbReference>
<name>A0A5E4QEL3_9NEOP</name>
<dbReference type="InterPro" id="IPR001810">
    <property type="entry name" value="F-box_dom"/>
</dbReference>
<evidence type="ECO:0000259" key="2">
    <source>
        <dbReference type="PROSITE" id="PS50181"/>
    </source>
</evidence>
<keyword evidence="1" id="KW-0812">Transmembrane</keyword>
<dbReference type="Proteomes" id="UP000324832">
    <property type="component" value="Unassembled WGS sequence"/>
</dbReference>
<feature type="non-terminal residue" evidence="3">
    <location>
        <position position="180"/>
    </location>
</feature>
<evidence type="ECO:0000313" key="3">
    <source>
        <dbReference type="EMBL" id="VVC96230.1"/>
    </source>
</evidence>
<keyword evidence="1" id="KW-0472">Membrane</keyword>
<accession>A0A5E4QEL3</accession>
<evidence type="ECO:0000313" key="4">
    <source>
        <dbReference type="Proteomes" id="UP000324832"/>
    </source>
</evidence>
<dbReference type="GO" id="GO:0000209">
    <property type="term" value="P:protein polyubiquitination"/>
    <property type="evidence" value="ECO:0007669"/>
    <property type="project" value="TreeGrafter"/>
</dbReference>
<dbReference type="Gene3D" id="1.20.1280.50">
    <property type="match status" value="1"/>
</dbReference>
<dbReference type="CDD" id="cd22100">
    <property type="entry name" value="F-box_FBXO28"/>
    <property type="match status" value="1"/>
</dbReference>
<protein>
    <recommendedName>
        <fullName evidence="2">F-box domain-containing protein</fullName>
    </recommendedName>
</protein>
<dbReference type="InterPro" id="IPR036047">
    <property type="entry name" value="F-box-like_dom_sf"/>
</dbReference>
<evidence type="ECO:0000256" key="1">
    <source>
        <dbReference type="SAM" id="Phobius"/>
    </source>
</evidence>
<dbReference type="PANTHER" id="PTHR13252">
    <property type="entry name" value="F-BOX ONLY PROTEIN 28"/>
    <property type="match status" value="1"/>
</dbReference>
<dbReference type="EMBL" id="FZQP02002615">
    <property type="protein sequence ID" value="VVC96230.1"/>
    <property type="molecule type" value="Genomic_DNA"/>
</dbReference>
<dbReference type="Pfam" id="PF12937">
    <property type="entry name" value="F-box-like"/>
    <property type="match status" value="1"/>
</dbReference>
<proteinExistence type="predicted"/>
<feature type="domain" description="F-box" evidence="2">
    <location>
        <begin position="1"/>
        <end position="48"/>
    </location>
</feature>
<organism evidence="3 4">
    <name type="scientific">Leptidea sinapis</name>
    <dbReference type="NCBI Taxonomy" id="189913"/>
    <lineage>
        <taxon>Eukaryota</taxon>
        <taxon>Metazoa</taxon>
        <taxon>Ecdysozoa</taxon>
        <taxon>Arthropoda</taxon>
        <taxon>Hexapoda</taxon>
        <taxon>Insecta</taxon>
        <taxon>Pterygota</taxon>
        <taxon>Neoptera</taxon>
        <taxon>Endopterygota</taxon>
        <taxon>Lepidoptera</taxon>
        <taxon>Glossata</taxon>
        <taxon>Ditrysia</taxon>
        <taxon>Papilionoidea</taxon>
        <taxon>Pieridae</taxon>
        <taxon>Dismorphiinae</taxon>
        <taxon>Leptidea</taxon>
    </lineage>
</organism>
<gene>
    <name evidence="3" type="ORF">LSINAPIS_LOCUS7771</name>
</gene>
<keyword evidence="4" id="KW-1185">Reference proteome</keyword>
<dbReference type="SUPFAM" id="SSF81383">
    <property type="entry name" value="F-box domain"/>
    <property type="match status" value="1"/>
</dbReference>
<dbReference type="PROSITE" id="PS50181">
    <property type="entry name" value="FBOX"/>
    <property type="match status" value="1"/>
</dbReference>
<feature type="transmembrane region" description="Helical" evidence="1">
    <location>
        <begin position="78"/>
        <end position="96"/>
    </location>
</feature>
<reference evidence="3 4" key="1">
    <citation type="submission" date="2017-07" db="EMBL/GenBank/DDBJ databases">
        <authorList>
            <person name="Talla V."/>
            <person name="Backstrom N."/>
        </authorList>
    </citation>
    <scope>NUCLEOTIDE SEQUENCE [LARGE SCALE GENOMIC DNA]</scope>
</reference>
<sequence length="180" mass="20899">MALLQLPKVLIEHIFSFLSYEEIARIRAVSREIDKICQGLLNRGFLQLEERRIRVLNKIDSLLPSSDRERMEHPLSTVHMVVMLCGMTICILGVTYNKFIHKNKCCFIPGKLLDLIRRFLDMAESEKVDAGPLMKLSAELKNSSRIARDHFYNSVARFGCFRCMRPLPSIRWCLQTENNI</sequence>
<dbReference type="AlphaFoldDB" id="A0A5E4QEL3"/>